<dbReference type="InterPro" id="IPR013196">
    <property type="entry name" value="HTH_11"/>
</dbReference>
<name>A0ABX0VYQ7_9RHOB</name>
<evidence type="ECO:0000259" key="3">
    <source>
        <dbReference type="PROSITE" id="PS51000"/>
    </source>
</evidence>
<protein>
    <submittedName>
        <fullName evidence="4">HTH domain-containing protein</fullName>
    </submittedName>
</protein>
<reference evidence="4 5" key="1">
    <citation type="submission" date="2020-03" db="EMBL/GenBank/DDBJ databases">
        <title>Bacterial isolates of synthetic phycosphere.</title>
        <authorList>
            <person name="Fu H."/>
            <person name="Moran M.A."/>
        </authorList>
    </citation>
    <scope>NUCLEOTIDE SEQUENCE [LARGE SCALE GENOMIC DNA]</scope>
    <source>
        <strain evidence="4 5">HF1</strain>
    </source>
</reference>
<organism evidence="4 5">
    <name type="scientific">Marivivens donghaensis</name>
    <dbReference type="NCBI Taxonomy" id="1699413"/>
    <lineage>
        <taxon>Bacteria</taxon>
        <taxon>Pseudomonadati</taxon>
        <taxon>Pseudomonadota</taxon>
        <taxon>Alphaproteobacteria</taxon>
        <taxon>Rhodobacterales</taxon>
        <taxon>Paracoccaceae</taxon>
        <taxon>Marivivens group</taxon>
        <taxon>Marivivens</taxon>
    </lineage>
</organism>
<dbReference type="PANTHER" id="PTHR34580:SF3">
    <property type="entry name" value="PROTEIN PAFB"/>
    <property type="match status" value="1"/>
</dbReference>
<evidence type="ECO:0000256" key="1">
    <source>
        <dbReference type="ARBA" id="ARBA00023015"/>
    </source>
</evidence>
<keyword evidence="1" id="KW-0805">Transcription regulation</keyword>
<keyword evidence="5" id="KW-1185">Reference proteome</keyword>
<comment type="caution">
    <text evidence="4">The sequence shown here is derived from an EMBL/GenBank/DDBJ whole genome shotgun (WGS) entry which is preliminary data.</text>
</comment>
<dbReference type="EMBL" id="JAATOP010000005">
    <property type="protein sequence ID" value="NIY72565.1"/>
    <property type="molecule type" value="Genomic_DNA"/>
</dbReference>
<dbReference type="Pfam" id="PF08279">
    <property type="entry name" value="HTH_11"/>
    <property type="match status" value="1"/>
</dbReference>
<dbReference type="Gene3D" id="1.10.10.10">
    <property type="entry name" value="Winged helix-like DNA-binding domain superfamily/Winged helix DNA-binding domain"/>
    <property type="match status" value="1"/>
</dbReference>
<dbReference type="SUPFAM" id="SSF46785">
    <property type="entry name" value="Winged helix' DNA-binding domain"/>
    <property type="match status" value="1"/>
</dbReference>
<dbReference type="PANTHER" id="PTHR34580">
    <property type="match status" value="1"/>
</dbReference>
<dbReference type="RefSeq" id="WP_167637948.1">
    <property type="nucleotide sequence ID" value="NZ_JAATOP010000005.1"/>
</dbReference>
<dbReference type="Proteomes" id="UP000709466">
    <property type="component" value="Unassembled WGS sequence"/>
</dbReference>
<keyword evidence="2" id="KW-0804">Transcription</keyword>
<dbReference type="PROSITE" id="PS51000">
    <property type="entry name" value="HTH_DEOR_2"/>
    <property type="match status" value="1"/>
</dbReference>
<evidence type="ECO:0000313" key="4">
    <source>
        <dbReference type="EMBL" id="NIY72565.1"/>
    </source>
</evidence>
<evidence type="ECO:0000256" key="2">
    <source>
        <dbReference type="ARBA" id="ARBA00023163"/>
    </source>
</evidence>
<dbReference type="InterPro" id="IPR051534">
    <property type="entry name" value="CBASS_pafABC_assoc_protein"/>
</dbReference>
<evidence type="ECO:0000313" key="5">
    <source>
        <dbReference type="Proteomes" id="UP000709466"/>
    </source>
</evidence>
<dbReference type="InterPro" id="IPR001034">
    <property type="entry name" value="DeoR_HTH"/>
</dbReference>
<dbReference type="InterPro" id="IPR036390">
    <property type="entry name" value="WH_DNA-bd_sf"/>
</dbReference>
<dbReference type="Pfam" id="PF13280">
    <property type="entry name" value="WYL"/>
    <property type="match status" value="1"/>
</dbReference>
<sequence length="212" mass="24040">MRRNDRLMQLVTMLRDGKLHKGEDLAEALDVSLRTIYRDMDKLAASGVPVEGERGVGYHITSQITLPPINMTMDELEALHLGLAALGQSGDPDLERAAQSLAGKIDEVLPEDATTGDRTIYPFADAALGYRWLPFIRQAIRARQKLSVTTDTGTRTARPLRLDYWGRLWTVLVWCEVKRDFDEVRLDQITALKTLPQLFIEEDGKRLSDYKR</sequence>
<feature type="domain" description="HTH deoR-type" evidence="3">
    <location>
        <begin position="3"/>
        <end position="58"/>
    </location>
</feature>
<dbReference type="InterPro" id="IPR026881">
    <property type="entry name" value="WYL_dom"/>
</dbReference>
<proteinExistence type="predicted"/>
<gene>
    <name evidence="4" type="ORF">HCZ30_08955</name>
</gene>
<dbReference type="PROSITE" id="PS52050">
    <property type="entry name" value="WYL"/>
    <property type="match status" value="1"/>
</dbReference>
<dbReference type="InterPro" id="IPR036388">
    <property type="entry name" value="WH-like_DNA-bd_sf"/>
</dbReference>
<accession>A0ABX0VYQ7</accession>